<comment type="catalytic activity">
    <reaction evidence="27">
        <text>1-(9Z-octadecenoyl)-glycerol + (9Z)-octadecenoyl-CoA = 1,2-di-(9Z-octadecenoyl)-glycerol + CoA</text>
        <dbReference type="Rhea" id="RHEA:37915"/>
        <dbReference type="ChEBI" id="CHEBI:52323"/>
        <dbReference type="ChEBI" id="CHEBI:57287"/>
        <dbReference type="ChEBI" id="CHEBI:57387"/>
        <dbReference type="ChEBI" id="CHEBI:75342"/>
    </reaction>
    <physiologicalReaction direction="left-to-right" evidence="27">
        <dbReference type="Rhea" id="RHEA:37916"/>
    </physiologicalReaction>
</comment>
<feature type="signal peptide" evidence="31">
    <location>
        <begin position="1"/>
        <end position="23"/>
    </location>
</feature>
<evidence type="ECO:0000256" key="18">
    <source>
        <dbReference type="ARBA" id="ARBA00047367"/>
    </source>
</evidence>
<keyword evidence="15 29" id="KW-0472">Membrane</keyword>
<evidence type="ECO:0000256" key="31">
    <source>
        <dbReference type="SAM" id="SignalP"/>
    </source>
</evidence>
<comment type="catalytic activity">
    <reaction evidence="18">
        <text>1,2-di-(9Z-octadecenoyl)-sn-glycerol + (9Z)-octadecenoyl-CoA = 1,2,3-tri-(9Z-octadecenoyl)-glycerol + CoA</text>
        <dbReference type="Rhea" id="RHEA:38219"/>
        <dbReference type="ChEBI" id="CHEBI:52333"/>
        <dbReference type="ChEBI" id="CHEBI:53753"/>
        <dbReference type="ChEBI" id="CHEBI:57287"/>
        <dbReference type="ChEBI" id="CHEBI:57387"/>
    </reaction>
    <physiologicalReaction direction="left-to-right" evidence="18">
        <dbReference type="Rhea" id="RHEA:38220"/>
    </physiologicalReaction>
</comment>
<comment type="catalytic activity">
    <reaction evidence="5">
        <text>2-(9Z-octadecenoyl)-glycerol + hexadecanoyl-CoA = 1-hexadecanoyl-2-(9Z-octadecenoyl)-sn-glycerol + CoA</text>
        <dbReference type="Rhea" id="RHEA:38071"/>
        <dbReference type="ChEBI" id="CHEBI:57287"/>
        <dbReference type="ChEBI" id="CHEBI:57379"/>
        <dbReference type="ChEBI" id="CHEBI:73990"/>
        <dbReference type="ChEBI" id="CHEBI:75466"/>
    </reaction>
    <physiologicalReaction direction="left-to-right" evidence="5">
        <dbReference type="Rhea" id="RHEA:38072"/>
    </physiologicalReaction>
</comment>
<dbReference type="RefSeq" id="XP_072602047.1">
    <property type="nucleotide sequence ID" value="XM_072745946.1"/>
</dbReference>
<feature type="transmembrane region" description="Helical" evidence="30">
    <location>
        <begin position="269"/>
        <end position="291"/>
    </location>
</feature>
<evidence type="ECO:0000256" key="24">
    <source>
        <dbReference type="ARBA" id="ARBA00048634"/>
    </source>
</evidence>
<accession>A0ABM4ZHM1</accession>
<comment type="catalytic activity">
    <reaction evidence="2">
        <text>all-trans-retinol + an acyl-CoA = an all-trans-retinyl ester + CoA</text>
        <dbReference type="Rhea" id="RHEA:11488"/>
        <dbReference type="ChEBI" id="CHEBI:17336"/>
        <dbReference type="ChEBI" id="CHEBI:57287"/>
        <dbReference type="ChEBI" id="CHEBI:58342"/>
        <dbReference type="ChEBI" id="CHEBI:63410"/>
        <dbReference type="EC" id="2.3.1.76"/>
    </reaction>
    <physiologicalReaction direction="left-to-right" evidence="2">
        <dbReference type="Rhea" id="RHEA:11489"/>
    </physiologicalReaction>
</comment>
<evidence type="ECO:0000256" key="15">
    <source>
        <dbReference type="ARBA" id="ARBA00023136"/>
    </source>
</evidence>
<comment type="catalytic activity">
    <reaction evidence="19">
        <text>1-O-(9Z-octadecyl)-3-(9Z-octadecenoyl)-glycerol + (9Z)-octadecenoyl-CoA = 1-O-(9Z-octadecenyl)-2,3-di-(9Z-octadecenoyl)glycerol + CoA</text>
        <dbReference type="Rhea" id="RHEA:55344"/>
        <dbReference type="ChEBI" id="CHEBI:57287"/>
        <dbReference type="ChEBI" id="CHEBI:57387"/>
        <dbReference type="ChEBI" id="CHEBI:138735"/>
        <dbReference type="ChEBI" id="CHEBI:197429"/>
    </reaction>
    <physiologicalReaction direction="left-to-right" evidence="19">
        <dbReference type="Rhea" id="RHEA:55345"/>
    </physiologicalReaction>
</comment>
<evidence type="ECO:0000256" key="16">
    <source>
        <dbReference type="ARBA" id="ARBA00023315"/>
    </source>
</evidence>
<keyword evidence="12 30" id="KW-0812">Transmembrane</keyword>
<evidence type="ECO:0000256" key="13">
    <source>
        <dbReference type="ARBA" id="ARBA00022824"/>
    </source>
</evidence>
<evidence type="ECO:0000256" key="14">
    <source>
        <dbReference type="ARBA" id="ARBA00022989"/>
    </source>
</evidence>
<evidence type="ECO:0000256" key="2">
    <source>
        <dbReference type="ARBA" id="ARBA00000633"/>
    </source>
</evidence>
<evidence type="ECO:0000256" key="8">
    <source>
        <dbReference type="ARBA" id="ARBA00004477"/>
    </source>
</evidence>
<keyword evidence="13 29" id="KW-0256">Endoplasmic reticulum</keyword>
<evidence type="ECO:0000256" key="12">
    <source>
        <dbReference type="ARBA" id="ARBA00022692"/>
    </source>
</evidence>
<feature type="transmembrane region" description="Helical" evidence="30">
    <location>
        <begin position="303"/>
        <end position="326"/>
    </location>
</feature>
<dbReference type="InterPro" id="IPR027251">
    <property type="entry name" value="Diacylglycerol_acylTrfase1"/>
</dbReference>
<feature type="chain" id="PRO_5047083856" description="O-acyltransferase" evidence="31">
    <location>
        <begin position="24"/>
        <end position="632"/>
    </location>
</feature>
<keyword evidence="31" id="KW-0732">Signal</keyword>
<dbReference type="PANTHER" id="PTHR10408:SF7">
    <property type="entry name" value="DIACYLGLYCEROL O-ACYLTRANSFERASE 1"/>
    <property type="match status" value="1"/>
</dbReference>
<evidence type="ECO:0000256" key="4">
    <source>
        <dbReference type="ARBA" id="ARBA00001118"/>
    </source>
</evidence>
<evidence type="ECO:0000256" key="17">
    <source>
        <dbReference type="ARBA" id="ARBA00023610"/>
    </source>
</evidence>
<feature type="transmembrane region" description="Helical" evidence="30">
    <location>
        <begin position="570"/>
        <end position="588"/>
    </location>
</feature>
<dbReference type="GeneID" id="112911178"/>
<proteinExistence type="inferred from homology"/>
<dbReference type="Proteomes" id="UP001652641">
    <property type="component" value="Unplaced"/>
</dbReference>
<dbReference type="InterPro" id="IPR014371">
    <property type="entry name" value="Oat_ACAT_DAG_ARE"/>
</dbReference>
<comment type="subunit">
    <text evidence="17">Homodimer or homotetramer; both forms have similar enzymatic activities.</text>
</comment>
<keyword evidence="32" id="KW-1185">Reference proteome</keyword>
<sequence length="632" mass="70463">MWLGEGGLLCLSACHLLVKPSLTTQVRDPSSVPWPASLFHRVCRKPCSGPKLRAPGRVCALWGGAEDPRACRGKPFPSPGPDSEAHLAGAVLGPWAPGSESGRGQSGLSCLAPRTGQLLPTPRGVGHPGASGPWPAAREQVICAAGVGVMGALLQDFLSPQWCGVRCAGQMGHRMLPGHPGLLPLRVLRGAGGQPVTRANGAVPFLSLADLEQCTVIFRKPHQVSVLPRAPAPPLRPLPTCSGPHPPVPRYGILVDPIQVVSLFLKDPYSWPALCLVIVANVFAVAAFQVEKRLAVGALTEQAGLLLHVLNLATILCFPAAVALLLESITPVGSVLALMVYTILFLKLFSYRDVNLWCRERRARAKAKAAPSGKKANGGAAQRMVSYPDNLTYRDLYYFLFAPTLCYELNFPRSPRIRKRFLLRRLLEMLFLTQLQVGLIQQWMVPTIQNSMKPFKDMDYSRIIERLLKLAVPNHLIWLIFFYWFFHSCMNAVAELMQFGDREFYRDWWNSESVTYFWQNWNIPVHKWCLRHFYKPMLRRGSSKWVARTGVFFASAFFHEYLVSIPLHMFRLWAFTGMMAQIPLAWIVSRFFQGNYGNAAVWLTLIIGQPVAVLMYVHDYYVLHYEAPVAGA</sequence>
<comment type="catalytic activity">
    <reaction evidence="25">
        <text>1,2-di-(9Z-octadecenoyl)-glycerol + (9Z)-octadecenoate + H(+) = 1,2,3-tri-(9Z-octadecenoyl)-glycerol + H2O</text>
        <dbReference type="Rhea" id="RHEA:38379"/>
        <dbReference type="ChEBI" id="CHEBI:15377"/>
        <dbReference type="ChEBI" id="CHEBI:15378"/>
        <dbReference type="ChEBI" id="CHEBI:30823"/>
        <dbReference type="ChEBI" id="CHEBI:52323"/>
        <dbReference type="ChEBI" id="CHEBI:53753"/>
    </reaction>
    <physiologicalReaction direction="left-to-right" evidence="25">
        <dbReference type="Rhea" id="RHEA:38380"/>
    </physiologicalReaction>
</comment>
<evidence type="ECO:0000256" key="28">
    <source>
        <dbReference type="ARBA" id="ARBA00049549"/>
    </source>
</evidence>
<evidence type="ECO:0000313" key="32">
    <source>
        <dbReference type="Proteomes" id="UP001652641"/>
    </source>
</evidence>
<dbReference type="PIRSF" id="PIRSF500231">
    <property type="entry name" value="Oat_dag"/>
    <property type="match status" value="1"/>
</dbReference>
<evidence type="ECO:0000256" key="1">
    <source>
        <dbReference type="ARBA" id="ARBA00000174"/>
    </source>
</evidence>
<comment type="catalytic activity">
    <reaction evidence="6">
        <text>1,2-di-(9Z-octadecenoyl)-sn-glycerol + hexadecanoyl-CoA = 1,2-di-(9Z)-octadecenoyl-3-hexadecanoyl-sn-glycerol + CoA</text>
        <dbReference type="Rhea" id="RHEA:38163"/>
        <dbReference type="ChEBI" id="CHEBI:52333"/>
        <dbReference type="ChEBI" id="CHEBI:57287"/>
        <dbReference type="ChEBI" id="CHEBI:57379"/>
        <dbReference type="ChEBI" id="CHEBI:75583"/>
    </reaction>
    <physiologicalReaction direction="left-to-right" evidence="6">
        <dbReference type="Rhea" id="RHEA:38164"/>
    </physiologicalReaction>
</comment>
<comment type="catalytic activity">
    <reaction evidence="7">
        <text>all-trans-retinol + hexadecanoyl-CoA = all-trans-retinyl hexadecanoate + CoA</text>
        <dbReference type="Rhea" id="RHEA:38175"/>
        <dbReference type="ChEBI" id="CHEBI:17336"/>
        <dbReference type="ChEBI" id="CHEBI:17616"/>
        <dbReference type="ChEBI" id="CHEBI:57287"/>
        <dbReference type="ChEBI" id="CHEBI:57379"/>
    </reaction>
    <physiologicalReaction direction="left-to-right" evidence="7">
        <dbReference type="Rhea" id="RHEA:38176"/>
    </physiologicalReaction>
</comment>
<organism evidence="32 33">
    <name type="scientific">Vulpes vulpes</name>
    <name type="common">Red fox</name>
    <dbReference type="NCBI Taxonomy" id="9627"/>
    <lineage>
        <taxon>Eukaryota</taxon>
        <taxon>Metazoa</taxon>
        <taxon>Chordata</taxon>
        <taxon>Craniata</taxon>
        <taxon>Vertebrata</taxon>
        <taxon>Euteleostomi</taxon>
        <taxon>Mammalia</taxon>
        <taxon>Eutheria</taxon>
        <taxon>Laurasiatheria</taxon>
        <taxon>Carnivora</taxon>
        <taxon>Caniformia</taxon>
        <taxon>Canidae</taxon>
        <taxon>Vulpes</taxon>
    </lineage>
</organism>
<evidence type="ECO:0000256" key="20">
    <source>
        <dbReference type="ARBA" id="ARBA00047807"/>
    </source>
</evidence>
<evidence type="ECO:0000256" key="22">
    <source>
        <dbReference type="ARBA" id="ARBA00048135"/>
    </source>
</evidence>
<protein>
    <recommendedName>
        <fullName evidence="29">O-acyltransferase</fullName>
    </recommendedName>
</protein>
<feature type="transmembrane region" description="Helical" evidence="30">
    <location>
        <begin position="426"/>
        <end position="445"/>
    </location>
</feature>
<feature type="transmembrane region" description="Helical" evidence="30">
    <location>
        <begin position="545"/>
        <end position="564"/>
    </location>
</feature>
<comment type="catalytic activity">
    <reaction evidence="22">
        <text>2-(9Z-octadecenoyl)-glycerol + (9Z)-octadecenoyl-CoA = 1,2-di-(9Z-octadecenoyl)-sn-glycerol + CoA</text>
        <dbReference type="Rhea" id="RHEA:37911"/>
        <dbReference type="ChEBI" id="CHEBI:52333"/>
        <dbReference type="ChEBI" id="CHEBI:57287"/>
        <dbReference type="ChEBI" id="CHEBI:57387"/>
        <dbReference type="ChEBI" id="CHEBI:73990"/>
    </reaction>
    <physiologicalReaction direction="left-to-right" evidence="22">
        <dbReference type="Rhea" id="RHEA:37912"/>
    </physiologicalReaction>
</comment>
<keyword evidence="11 29" id="KW-0808">Transferase</keyword>
<comment type="subcellular location">
    <subcellularLocation>
        <location evidence="8 29">Endoplasmic reticulum membrane</location>
        <topology evidence="8 29">Multi-pass membrane protein</topology>
    </subcellularLocation>
</comment>
<evidence type="ECO:0000256" key="10">
    <source>
        <dbReference type="ARBA" id="ARBA00009010"/>
    </source>
</evidence>
<comment type="catalytic activity">
    <reaction evidence="4">
        <text>hexadecane-1,2-diol + 2 hexadecanoyl-CoA = 1,2-O,O-dihexadecanoyl-1,2-hexadecanediol + 2 CoA</text>
        <dbReference type="Rhea" id="RHEA:38211"/>
        <dbReference type="ChEBI" id="CHEBI:57287"/>
        <dbReference type="ChEBI" id="CHEBI:57379"/>
        <dbReference type="ChEBI" id="CHEBI:75586"/>
        <dbReference type="ChEBI" id="CHEBI:75608"/>
    </reaction>
    <physiologicalReaction direction="left-to-right" evidence="4">
        <dbReference type="Rhea" id="RHEA:38212"/>
    </physiologicalReaction>
</comment>
<evidence type="ECO:0000256" key="23">
    <source>
        <dbReference type="ARBA" id="ARBA00048614"/>
    </source>
</evidence>
<gene>
    <name evidence="33" type="primary">DGAT1</name>
</gene>
<evidence type="ECO:0000256" key="3">
    <source>
        <dbReference type="ARBA" id="ARBA00000895"/>
    </source>
</evidence>
<evidence type="ECO:0000256" key="21">
    <source>
        <dbReference type="ARBA" id="ARBA00048096"/>
    </source>
</evidence>
<reference evidence="33" key="1">
    <citation type="submission" date="2025-08" db="UniProtKB">
        <authorList>
            <consortium name="RefSeq"/>
        </authorList>
    </citation>
    <scope>IDENTIFICATION</scope>
    <source>
        <tissue evidence="33">Cell line</tissue>
    </source>
</reference>
<dbReference type="Pfam" id="PF03062">
    <property type="entry name" value="MBOAT"/>
    <property type="match status" value="1"/>
</dbReference>
<evidence type="ECO:0000256" key="25">
    <source>
        <dbReference type="ARBA" id="ARBA00048728"/>
    </source>
</evidence>
<keyword evidence="16 29" id="KW-0012">Acyltransferase</keyword>
<dbReference type="PANTHER" id="PTHR10408">
    <property type="entry name" value="STEROL O-ACYLTRANSFERASE"/>
    <property type="match status" value="1"/>
</dbReference>
<evidence type="ECO:0000256" key="9">
    <source>
        <dbReference type="ARBA" id="ARBA00005175"/>
    </source>
</evidence>
<comment type="catalytic activity">
    <reaction evidence="24">
        <text>an acyl-CoA + a 1,2-diacyl-sn-glycerol = a triacyl-sn-glycerol + CoA</text>
        <dbReference type="Rhea" id="RHEA:10868"/>
        <dbReference type="ChEBI" id="CHEBI:17815"/>
        <dbReference type="ChEBI" id="CHEBI:57287"/>
        <dbReference type="ChEBI" id="CHEBI:58342"/>
        <dbReference type="ChEBI" id="CHEBI:64615"/>
        <dbReference type="EC" id="2.3.1.20"/>
    </reaction>
    <physiologicalReaction direction="left-to-right" evidence="24">
        <dbReference type="Rhea" id="RHEA:10869"/>
    </physiologicalReaction>
</comment>
<comment type="catalytic activity">
    <reaction evidence="1">
        <text>hexadecane-1,2-diol + hexadecanoyl-CoA = 2-hydroxyhexadecyl hexadecanoate + CoA</text>
        <dbReference type="Rhea" id="RHEA:38171"/>
        <dbReference type="ChEBI" id="CHEBI:57287"/>
        <dbReference type="ChEBI" id="CHEBI:57379"/>
        <dbReference type="ChEBI" id="CHEBI:75586"/>
        <dbReference type="ChEBI" id="CHEBI:75587"/>
    </reaction>
    <physiologicalReaction direction="left-to-right" evidence="1">
        <dbReference type="Rhea" id="RHEA:38172"/>
    </physiologicalReaction>
</comment>
<comment type="catalytic activity">
    <reaction evidence="23">
        <text>1-octadecanoyl-2-(5Z,8Z,11Z,14Z-eicosatetraenoyl)-sn-glycerol + (9Z)-octadecenoyl-CoA = 1-octadecanoyl-2-(5Z,8Z,11Z,14Z)-eicosatetraenoyl-3-(9Z)-octadecenoyl-sn-glycerol + CoA</text>
        <dbReference type="Rhea" id="RHEA:38307"/>
        <dbReference type="ChEBI" id="CHEBI:57287"/>
        <dbReference type="ChEBI" id="CHEBI:57387"/>
        <dbReference type="ChEBI" id="CHEBI:75728"/>
        <dbReference type="ChEBI" id="CHEBI:75729"/>
    </reaction>
    <physiologicalReaction direction="left-to-right" evidence="23">
        <dbReference type="Rhea" id="RHEA:38308"/>
    </physiologicalReaction>
</comment>
<evidence type="ECO:0000256" key="11">
    <source>
        <dbReference type="ARBA" id="ARBA00022679"/>
    </source>
</evidence>
<evidence type="ECO:0000256" key="19">
    <source>
        <dbReference type="ARBA" id="ARBA00047609"/>
    </source>
</evidence>
<evidence type="ECO:0000256" key="6">
    <source>
        <dbReference type="ARBA" id="ARBA00001349"/>
    </source>
</evidence>
<comment type="similarity">
    <text evidence="10 29">Belongs to the membrane-bound acyltransferase family. Sterol o-acyltransferase subfamily.</text>
</comment>
<feature type="transmembrane region" description="Helical" evidence="30">
    <location>
        <begin position="600"/>
        <end position="618"/>
    </location>
</feature>
<dbReference type="InterPro" id="IPR004299">
    <property type="entry name" value="MBOAT_fam"/>
</dbReference>
<comment type="catalytic activity">
    <reaction evidence="20">
        <text>1-O-(9Z-octadecenyl)-glycerol + (9Z)-octadecenoyl-CoA = 1-O-(9Z-octadecyl)-3-(9Z-octadecenoyl)-glycerol + CoA</text>
        <dbReference type="Rhea" id="RHEA:55340"/>
        <dbReference type="ChEBI" id="CHEBI:34116"/>
        <dbReference type="ChEBI" id="CHEBI:57287"/>
        <dbReference type="ChEBI" id="CHEBI:57387"/>
        <dbReference type="ChEBI" id="CHEBI:197429"/>
    </reaction>
    <physiologicalReaction direction="left-to-right" evidence="20">
        <dbReference type="Rhea" id="RHEA:55341"/>
    </physiologicalReaction>
</comment>
<comment type="catalytic activity">
    <reaction evidence="26">
        <text>hexadecan-1-ol + hexadecanoyl-CoA = hexadecyl hexadecanoate + CoA</text>
        <dbReference type="Rhea" id="RHEA:38167"/>
        <dbReference type="ChEBI" id="CHEBI:16125"/>
        <dbReference type="ChEBI" id="CHEBI:57287"/>
        <dbReference type="ChEBI" id="CHEBI:57379"/>
        <dbReference type="ChEBI" id="CHEBI:75584"/>
    </reaction>
    <physiologicalReaction direction="left-to-right" evidence="26">
        <dbReference type="Rhea" id="RHEA:38168"/>
    </physiologicalReaction>
</comment>
<name>A0ABM4ZHM1_VULVU</name>
<evidence type="ECO:0000256" key="29">
    <source>
        <dbReference type="PIRNR" id="PIRNR000439"/>
    </source>
</evidence>
<evidence type="ECO:0000256" key="7">
    <source>
        <dbReference type="ARBA" id="ARBA00001764"/>
    </source>
</evidence>
<evidence type="ECO:0000313" key="33">
    <source>
        <dbReference type="RefSeq" id="XP_072602047.1"/>
    </source>
</evidence>
<evidence type="ECO:0000256" key="26">
    <source>
        <dbReference type="ARBA" id="ARBA00048907"/>
    </source>
</evidence>
<comment type="catalytic activity">
    <reaction evidence="3">
        <text>13-cis-retinol + hexadecanoyl-CoA = 13-cis-retinyl hexadecanoate + CoA</text>
        <dbReference type="Rhea" id="RHEA:55296"/>
        <dbReference type="ChEBI" id="CHEBI:45479"/>
        <dbReference type="ChEBI" id="CHEBI:57287"/>
        <dbReference type="ChEBI" id="CHEBI:57379"/>
        <dbReference type="ChEBI" id="CHEBI:138722"/>
    </reaction>
    <physiologicalReaction direction="left-to-right" evidence="3">
        <dbReference type="Rhea" id="RHEA:55297"/>
    </physiologicalReaction>
</comment>
<keyword evidence="14 30" id="KW-1133">Transmembrane helix</keyword>
<comment type="catalytic activity">
    <reaction evidence="21">
        <text>2,3-di-(9Z)-octadecenoyl-sn-glycerol + (9Z)-octadecenoyl-CoA = 1,2,3-tri-(9Z-octadecenoyl)-glycerol + CoA</text>
        <dbReference type="Rhea" id="RHEA:38439"/>
        <dbReference type="ChEBI" id="CHEBI:53753"/>
        <dbReference type="ChEBI" id="CHEBI:57287"/>
        <dbReference type="ChEBI" id="CHEBI:57387"/>
        <dbReference type="ChEBI" id="CHEBI:75824"/>
    </reaction>
    <physiologicalReaction direction="left-to-right" evidence="21">
        <dbReference type="Rhea" id="RHEA:38440"/>
    </physiologicalReaction>
</comment>
<dbReference type="PIRSF" id="PIRSF000439">
    <property type="entry name" value="Oat_ACAT_DAG_ARE"/>
    <property type="match status" value="1"/>
</dbReference>
<evidence type="ECO:0000256" key="30">
    <source>
        <dbReference type="SAM" id="Phobius"/>
    </source>
</evidence>
<evidence type="ECO:0000256" key="27">
    <source>
        <dbReference type="ARBA" id="ARBA00049168"/>
    </source>
</evidence>
<comment type="pathway">
    <text evidence="9">Lipid metabolism; glycerolipid metabolism.</text>
</comment>
<evidence type="ECO:0000256" key="5">
    <source>
        <dbReference type="ARBA" id="ARBA00001313"/>
    </source>
</evidence>
<comment type="catalytic activity">
    <reaction evidence="28">
        <text>1,3-di-(9Z-octadecenoyl)-glycerol + (9Z)-octadecenoyl-CoA = 1,2,3-tri-(9Z-octadecenoyl)-glycerol + CoA</text>
        <dbReference type="Rhea" id="RHEA:38435"/>
        <dbReference type="ChEBI" id="CHEBI:53753"/>
        <dbReference type="ChEBI" id="CHEBI:57287"/>
        <dbReference type="ChEBI" id="CHEBI:57387"/>
        <dbReference type="ChEBI" id="CHEBI:75735"/>
    </reaction>
    <physiologicalReaction direction="left-to-right" evidence="28">
        <dbReference type="Rhea" id="RHEA:38436"/>
    </physiologicalReaction>
</comment>
<feature type="transmembrane region" description="Helical" evidence="30">
    <location>
        <begin position="332"/>
        <end position="351"/>
    </location>
</feature>